<dbReference type="AlphaFoldDB" id="A0A402D0V6"/>
<dbReference type="InterPro" id="IPR003594">
    <property type="entry name" value="HATPase_dom"/>
</dbReference>
<keyword evidence="7" id="KW-0547">Nucleotide-binding</keyword>
<comment type="catalytic activity">
    <reaction evidence="1">
        <text>ATP + protein L-histidine = ADP + protein N-phospho-L-histidine.</text>
        <dbReference type="EC" id="2.7.13.3"/>
    </reaction>
</comment>
<keyword evidence="4" id="KW-1003">Cell membrane</keyword>
<dbReference type="RefSeq" id="WP_119323193.1">
    <property type="nucleotide sequence ID" value="NZ_AP025739.1"/>
</dbReference>
<gene>
    <name evidence="12" type="ORF">CCAX7_38160</name>
</gene>
<dbReference type="GO" id="GO:0000155">
    <property type="term" value="F:phosphorelay sensor kinase activity"/>
    <property type="evidence" value="ECO:0007669"/>
    <property type="project" value="InterPro"/>
</dbReference>
<dbReference type="FunCoup" id="A0A402D0V6">
    <property type="interactions" value="267"/>
</dbReference>
<evidence type="ECO:0000313" key="13">
    <source>
        <dbReference type="Proteomes" id="UP000287394"/>
    </source>
</evidence>
<keyword evidence="13" id="KW-1185">Reference proteome</keyword>
<dbReference type="Gene3D" id="3.30.450.20">
    <property type="entry name" value="PAS domain"/>
    <property type="match status" value="1"/>
</dbReference>
<dbReference type="FunFam" id="3.30.565.10:FF:000006">
    <property type="entry name" value="Sensor histidine kinase WalK"/>
    <property type="match status" value="1"/>
</dbReference>
<dbReference type="SUPFAM" id="SSF55874">
    <property type="entry name" value="ATPase domain of HSP90 chaperone/DNA topoisomerase II/histidine kinase"/>
    <property type="match status" value="1"/>
</dbReference>
<evidence type="ECO:0000256" key="10">
    <source>
        <dbReference type="ARBA" id="ARBA00023012"/>
    </source>
</evidence>
<dbReference type="CDD" id="cd00082">
    <property type="entry name" value="HisKA"/>
    <property type="match status" value="1"/>
</dbReference>
<dbReference type="Proteomes" id="UP000287394">
    <property type="component" value="Chromosome"/>
</dbReference>
<dbReference type="EMBL" id="AP025739">
    <property type="protein sequence ID" value="BDI31765.1"/>
    <property type="molecule type" value="Genomic_DNA"/>
</dbReference>
<evidence type="ECO:0000256" key="3">
    <source>
        <dbReference type="ARBA" id="ARBA00012438"/>
    </source>
</evidence>
<dbReference type="GO" id="GO:0016036">
    <property type="term" value="P:cellular response to phosphate starvation"/>
    <property type="evidence" value="ECO:0007669"/>
    <property type="project" value="TreeGrafter"/>
</dbReference>
<keyword evidence="11" id="KW-0472">Membrane</keyword>
<keyword evidence="8" id="KW-0418">Kinase</keyword>
<keyword evidence="9" id="KW-0067">ATP-binding</keyword>
<dbReference type="InterPro" id="IPR050351">
    <property type="entry name" value="BphY/WalK/GraS-like"/>
</dbReference>
<dbReference type="GO" id="GO:0005886">
    <property type="term" value="C:plasma membrane"/>
    <property type="evidence" value="ECO:0007669"/>
    <property type="project" value="UniProtKB-SubCell"/>
</dbReference>
<comment type="subcellular location">
    <subcellularLocation>
        <location evidence="2">Cell membrane</location>
    </subcellularLocation>
</comment>
<evidence type="ECO:0000256" key="11">
    <source>
        <dbReference type="ARBA" id="ARBA00023136"/>
    </source>
</evidence>
<dbReference type="InterPro" id="IPR005467">
    <property type="entry name" value="His_kinase_dom"/>
</dbReference>
<reference evidence="12 13" key="1">
    <citation type="journal article" date="2019" name="Int. J. Syst. Evol. Microbiol.">
        <title>Capsulimonas corticalis gen. nov., sp. nov., an aerobic capsulated bacterium, of a novel bacterial order, Capsulimonadales ord. nov., of the class Armatimonadia of the phylum Armatimonadetes.</title>
        <authorList>
            <person name="Li J."/>
            <person name="Kudo C."/>
            <person name="Tonouchi A."/>
        </authorList>
    </citation>
    <scope>NUCLEOTIDE SEQUENCE [LARGE SCALE GENOMIC DNA]</scope>
    <source>
        <strain evidence="12 13">AX-7</strain>
    </source>
</reference>
<dbReference type="Pfam" id="PF02518">
    <property type="entry name" value="HATPase_c"/>
    <property type="match status" value="1"/>
</dbReference>
<organism evidence="12 13">
    <name type="scientific">Capsulimonas corticalis</name>
    <dbReference type="NCBI Taxonomy" id="2219043"/>
    <lineage>
        <taxon>Bacteria</taxon>
        <taxon>Bacillati</taxon>
        <taxon>Armatimonadota</taxon>
        <taxon>Armatimonadia</taxon>
        <taxon>Capsulimonadales</taxon>
        <taxon>Capsulimonadaceae</taxon>
        <taxon>Capsulimonas</taxon>
    </lineage>
</organism>
<dbReference type="InterPro" id="IPR036097">
    <property type="entry name" value="HisK_dim/P_sf"/>
</dbReference>
<proteinExistence type="predicted"/>
<keyword evidence="5" id="KW-0597">Phosphoprotein</keyword>
<dbReference type="SMART" id="SM00387">
    <property type="entry name" value="HATPase_c"/>
    <property type="match status" value="1"/>
</dbReference>
<dbReference type="GO" id="GO:0004721">
    <property type="term" value="F:phosphoprotein phosphatase activity"/>
    <property type="evidence" value="ECO:0007669"/>
    <property type="project" value="TreeGrafter"/>
</dbReference>
<evidence type="ECO:0000256" key="8">
    <source>
        <dbReference type="ARBA" id="ARBA00022777"/>
    </source>
</evidence>
<dbReference type="PANTHER" id="PTHR45453:SF1">
    <property type="entry name" value="PHOSPHATE REGULON SENSOR PROTEIN PHOR"/>
    <property type="match status" value="1"/>
</dbReference>
<evidence type="ECO:0000256" key="4">
    <source>
        <dbReference type="ARBA" id="ARBA00022475"/>
    </source>
</evidence>
<dbReference type="Gene3D" id="3.30.565.10">
    <property type="entry name" value="Histidine kinase-like ATPase, C-terminal domain"/>
    <property type="match status" value="1"/>
</dbReference>
<dbReference type="EC" id="2.7.13.3" evidence="3"/>
<dbReference type="PROSITE" id="PS50109">
    <property type="entry name" value="HIS_KIN"/>
    <property type="match status" value="1"/>
</dbReference>
<dbReference type="InterPro" id="IPR036890">
    <property type="entry name" value="HATPase_C_sf"/>
</dbReference>
<evidence type="ECO:0000256" key="6">
    <source>
        <dbReference type="ARBA" id="ARBA00022679"/>
    </source>
</evidence>
<evidence type="ECO:0000256" key="7">
    <source>
        <dbReference type="ARBA" id="ARBA00022741"/>
    </source>
</evidence>
<evidence type="ECO:0000313" key="12">
    <source>
        <dbReference type="EMBL" id="BDI31765.1"/>
    </source>
</evidence>
<protein>
    <recommendedName>
        <fullName evidence="3">histidine kinase</fullName>
        <ecNumber evidence="3">2.7.13.3</ecNumber>
    </recommendedName>
</protein>
<evidence type="ECO:0000256" key="9">
    <source>
        <dbReference type="ARBA" id="ARBA00022840"/>
    </source>
</evidence>
<dbReference type="InterPro" id="IPR003661">
    <property type="entry name" value="HisK_dim/P_dom"/>
</dbReference>
<dbReference type="OrthoDB" id="9813151at2"/>
<dbReference type="SUPFAM" id="SSF47384">
    <property type="entry name" value="Homodimeric domain of signal transducing histidine kinase"/>
    <property type="match status" value="1"/>
</dbReference>
<dbReference type="FunFam" id="1.10.287.130:FF:000008">
    <property type="entry name" value="Two-component sensor histidine kinase"/>
    <property type="match status" value="1"/>
</dbReference>
<sequence>MRKAHPFPISQWLQPRRLPGDADPSKAAQAIDAARQIDESARWQAVMESTDDAILLVDGSSSILLKNPAATRLFSKSAQSDAQRSEPLSEMLFGYTLSRELDDLFRKSRERKVVVEAEITLTQTVQRSLHARIVPVPSNEFLIVMRDLTELRRLERVRRDFVANVSHELRTPLTSIKAMAETLLDGARTDEAVAERFLETIIRESDRLVRLSSDLLDLSRVEAKGVTREPQDMAILVGDVCGRLASQADKAGVAIVNEVRPPLIAEADHDEMAQVVVNLLDNAISYTPRGGSVRLYATETSETLTIHVTDTGIGILKDDIPRLFERFYRADKARSRASGGTGLGLAIVKHIVENHGGAVSVQSEYNKGSTFSVTLPRQ</sequence>
<dbReference type="SMART" id="SM00388">
    <property type="entry name" value="HisKA"/>
    <property type="match status" value="1"/>
</dbReference>
<dbReference type="Pfam" id="PF00512">
    <property type="entry name" value="HisKA"/>
    <property type="match status" value="1"/>
</dbReference>
<name>A0A402D0V6_9BACT</name>
<keyword evidence="6" id="KW-0808">Transferase</keyword>
<evidence type="ECO:0000256" key="2">
    <source>
        <dbReference type="ARBA" id="ARBA00004236"/>
    </source>
</evidence>
<dbReference type="KEGG" id="ccot:CCAX7_38160"/>
<evidence type="ECO:0000256" key="1">
    <source>
        <dbReference type="ARBA" id="ARBA00000085"/>
    </source>
</evidence>
<dbReference type="PRINTS" id="PR00344">
    <property type="entry name" value="BCTRLSENSOR"/>
</dbReference>
<dbReference type="Gene3D" id="1.10.287.130">
    <property type="match status" value="1"/>
</dbReference>
<dbReference type="InterPro" id="IPR035965">
    <property type="entry name" value="PAS-like_dom_sf"/>
</dbReference>
<dbReference type="InterPro" id="IPR004358">
    <property type="entry name" value="Sig_transdc_His_kin-like_C"/>
</dbReference>
<keyword evidence="10" id="KW-0902">Two-component regulatory system</keyword>
<dbReference type="PANTHER" id="PTHR45453">
    <property type="entry name" value="PHOSPHATE REGULON SENSOR PROTEIN PHOR"/>
    <property type="match status" value="1"/>
</dbReference>
<evidence type="ECO:0000256" key="5">
    <source>
        <dbReference type="ARBA" id="ARBA00022553"/>
    </source>
</evidence>
<dbReference type="CDD" id="cd00075">
    <property type="entry name" value="HATPase"/>
    <property type="match status" value="1"/>
</dbReference>
<dbReference type="GO" id="GO:0005524">
    <property type="term" value="F:ATP binding"/>
    <property type="evidence" value="ECO:0007669"/>
    <property type="project" value="UniProtKB-KW"/>
</dbReference>
<dbReference type="SUPFAM" id="SSF55785">
    <property type="entry name" value="PYP-like sensor domain (PAS domain)"/>
    <property type="match status" value="1"/>
</dbReference>
<accession>A0A402D0V6</accession>